<dbReference type="RefSeq" id="XP_046012473.1">
    <property type="nucleotide sequence ID" value="XM_046151230.1"/>
</dbReference>
<dbReference type="InterPro" id="IPR011989">
    <property type="entry name" value="ARM-like"/>
</dbReference>
<reference evidence="7" key="1">
    <citation type="journal article" date="2021" name="Nat. Commun.">
        <title>Genetic determinants of endophytism in the Arabidopsis root mycobiome.</title>
        <authorList>
            <person name="Mesny F."/>
            <person name="Miyauchi S."/>
            <person name="Thiergart T."/>
            <person name="Pickel B."/>
            <person name="Atanasova L."/>
            <person name="Karlsson M."/>
            <person name="Huettel B."/>
            <person name="Barry K.W."/>
            <person name="Haridas S."/>
            <person name="Chen C."/>
            <person name="Bauer D."/>
            <person name="Andreopoulos W."/>
            <person name="Pangilinan J."/>
            <person name="LaButti K."/>
            <person name="Riley R."/>
            <person name="Lipzen A."/>
            <person name="Clum A."/>
            <person name="Drula E."/>
            <person name="Henrissat B."/>
            <person name="Kohler A."/>
            <person name="Grigoriev I.V."/>
            <person name="Martin F.M."/>
            <person name="Hacquard S."/>
        </authorList>
    </citation>
    <scope>NUCLEOTIDE SEQUENCE</scope>
    <source>
        <strain evidence="7">MPI-CAGE-CH-0230</strain>
    </source>
</reference>
<dbReference type="SUPFAM" id="SSF48371">
    <property type="entry name" value="ARM repeat"/>
    <property type="match status" value="3"/>
</dbReference>
<dbReference type="OrthoDB" id="5148094at2759"/>
<dbReference type="GO" id="GO:1904688">
    <property type="term" value="P:regulation of cytoplasmic translational initiation"/>
    <property type="evidence" value="ECO:0007669"/>
    <property type="project" value="UniProtKB-ARBA"/>
</dbReference>
<dbReference type="GO" id="GO:0030295">
    <property type="term" value="F:protein kinase activator activity"/>
    <property type="evidence" value="ECO:0007669"/>
    <property type="project" value="UniProtKB-ARBA"/>
</dbReference>
<dbReference type="Pfam" id="PF12074">
    <property type="entry name" value="Gcn1_N"/>
    <property type="match status" value="1"/>
</dbReference>
<dbReference type="Pfam" id="PF24993">
    <property type="entry name" value="GNC1_N"/>
    <property type="match status" value="1"/>
</dbReference>
<dbReference type="InterPro" id="IPR056810">
    <property type="entry name" value="GNC1-like_N"/>
</dbReference>
<dbReference type="PANTHER" id="PTHR23346">
    <property type="entry name" value="TRANSLATIONAL ACTIVATOR GCN1-RELATED"/>
    <property type="match status" value="1"/>
</dbReference>
<evidence type="ECO:0000259" key="6">
    <source>
        <dbReference type="SMART" id="SM01349"/>
    </source>
</evidence>
<dbReference type="Pfam" id="PF02985">
    <property type="entry name" value="HEAT"/>
    <property type="match status" value="1"/>
</dbReference>
<keyword evidence="8" id="KW-1185">Reference proteome</keyword>
<feature type="region of interest" description="Disordered" evidence="5">
    <location>
        <begin position="2628"/>
        <end position="2647"/>
    </location>
</feature>
<dbReference type="InterPro" id="IPR022716">
    <property type="entry name" value="Gcn1_N"/>
</dbReference>
<feature type="repeat" description="HEAT" evidence="4">
    <location>
        <begin position="1976"/>
        <end position="2013"/>
    </location>
</feature>
<evidence type="ECO:0000256" key="2">
    <source>
        <dbReference type="ARBA" id="ARBA00022737"/>
    </source>
</evidence>
<accession>A0A9P8Y6F9</accession>
<dbReference type="SMART" id="SM01349">
    <property type="entry name" value="TOG"/>
    <property type="match status" value="2"/>
</dbReference>
<dbReference type="PANTHER" id="PTHR23346:SF7">
    <property type="entry name" value="STALLED RIBOSOME SENSOR GCN1"/>
    <property type="match status" value="1"/>
</dbReference>
<feature type="domain" description="TOG" evidence="6">
    <location>
        <begin position="1337"/>
        <end position="1573"/>
    </location>
</feature>
<keyword evidence="2" id="KW-0677">Repeat</keyword>
<dbReference type="InterPro" id="IPR057546">
    <property type="entry name" value="HEAT_GCN1"/>
</dbReference>
<evidence type="ECO:0000256" key="4">
    <source>
        <dbReference type="PROSITE-ProRule" id="PRU00103"/>
    </source>
</evidence>
<name>A0A9P8Y6F9_9PEZI</name>
<dbReference type="InterPro" id="IPR034085">
    <property type="entry name" value="TOG"/>
</dbReference>
<evidence type="ECO:0000256" key="1">
    <source>
        <dbReference type="ARBA" id="ARBA00007366"/>
    </source>
</evidence>
<dbReference type="GeneID" id="70180776"/>
<proteinExistence type="inferred from homology"/>
<protein>
    <recommendedName>
        <fullName evidence="3">eIF-2-alpha kinase activator GCN1</fullName>
    </recommendedName>
</protein>
<dbReference type="Proteomes" id="UP000756346">
    <property type="component" value="Unassembled WGS sequence"/>
</dbReference>
<dbReference type="GO" id="GO:0005829">
    <property type="term" value="C:cytosol"/>
    <property type="evidence" value="ECO:0007669"/>
    <property type="project" value="TreeGrafter"/>
</dbReference>
<dbReference type="InterPro" id="IPR056809">
    <property type="entry name" value="HEAT_GCN1_fung"/>
</dbReference>
<dbReference type="Gene3D" id="1.25.10.10">
    <property type="entry name" value="Leucine-rich Repeat Variant"/>
    <property type="match status" value="6"/>
</dbReference>
<comment type="similarity">
    <text evidence="1">Belongs to the GCN1 family.</text>
</comment>
<dbReference type="InterPro" id="IPR021133">
    <property type="entry name" value="HEAT_type_2"/>
</dbReference>
<evidence type="ECO:0000313" key="7">
    <source>
        <dbReference type="EMBL" id="KAH7030793.1"/>
    </source>
</evidence>
<dbReference type="GO" id="GO:0034198">
    <property type="term" value="P:cellular response to amino acid starvation"/>
    <property type="evidence" value="ECO:0007669"/>
    <property type="project" value="TreeGrafter"/>
</dbReference>
<dbReference type="PROSITE" id="PS50077">
    <property type="entry name" value="HEAT_REPEAT"/>
    <property type="match status" value="2"/>
</dbReference>
<comment type="caution">
    <text evidence="7">The sequence shown here is derived from an EMBL/GenBank/DDBJ whole genome shotgun (WGS) entry which is preliminary data.</text>
</comment>
<gene>
    <name evidence="7" type="ORF">B0I36DRAFT_267349</name>
</gene>
<dbReference type="Pfam" id="PF24987">
    <property type="entry name" value="HEAT_EF3_N"/>
    <property type="match status" value="1"/>
</dbReference>
<dbReference type="InterPro" id="IPR016024">
    <property type="entry name" value="ARM-type_fold"/>
</dbReference>
<evidence type="ECO:0000313" key="8">
    <source>
        <dbReference type="Proteomes" id="UP000756346"/>
    </source>
</evidence>
<dbReference type="Pfam" id="PF24984">
    <property type="entry name" value="HEAT_EF3_GNC1"/>
    <property type="match status" value="1"/>
</dbReference>
<feature type="domain" description="TOG" evidence="6">
    <location>
        <begin position="1657"/>
        <end position="1912"/>
    </location>
</feature>
<evidence type="ECO:0000256" key="5">
    <source>
        <dbReference type="SAM" id="MobiDB-lite"/>
    </source>
</evidence>
<dbReference type="InterPro" id="IPR000357">
    <property type="entry name" value="HEAT"/>
</dbReference>
<dbReference type="Pfam" id="PF24916">
    <property type="entry name" value="HEAT_GCN1_fung"/>
    <property type="match status" value="1"/>
</dbReference>
<organism evidence="7 8">
    <name type="scientific">Microdochium trichocladiopsis</name>
    <dbReference type="NCBI Taxonomy" id="1682393"/>
    <lineage>
        <taxon>Eukaryota</taxon>
        <taxon>Fungi</taxon>
        <taxon>Dikarya</taxon>
        <taxon>Ascomycota</taxon>
        <taxon>Pezizomycotina</taxon>
        <taxon>Sordariomycetes</taxon>
        <taxon>Xylariomycetidae</taxon>
        <taxon>Xylariales</taxon>
        <taxon>Microdochiaceae</taxon>
        <taxon>Microdochium</taxon>
    </lineage>
</organism>
<dbReference type="EMBL" id="JAGTJQ010000005">
    <property type="protein sequence ID" value="KAH7030793.1"/>
    <property type="molecule type" value="Genomic_DNA"/>
</dbReference>
<dbReference type="FunFam" id="1.25.10.10:FF:000090">
    <property type="entry name" value="eIF-2-alpha kinase activator GCN1"/>
    <property type="match status" value="1"/>
</dbReference>
<evidence type="ECO:0000256" key="3">
    <source>
        <dbReference type="ARBA" id="ARBA00072275"/>
    </source>
</evidence>
<dbReference type="Pfam" id="PF25801">
    <property type="entry name" value="HEAT_GCN1_C_2"/>
    <property type="match status" value="1"/>
</dbReference>
<feature type="repeat" description="HEAT" evidence="4">
    <location>
        <begin position="1514"/>
        <end position="1552"/>
    </location>
</feature>
<sequence length="2671" mass="289764">MTEVAASQSLDWASTRAALAASSTTTRIAQLRYIDDRVLAKNLDLQSTALVLKLLLGTYHYYTDRPSRRAVQKCLASIFATVDEPKVIVPFISAIRTEANKSGLAPTAAFVLVEWCSILLSGFAGTPLWDHCGLEVIHANAAALERCVQPSSKVTAAQSALVISRRGIRGAFWSKEFRPKAVEATVQALTAKSAQPTARNAVLLGVVAGVCARHEQAKALLETKKADYLTFYTREIVGSRTPVPSHILEGLKDFFCDFVTEEDLNKNIIPPVEKGLLRAPEVVLELIGPLCNSLPTAFDLSEILSDHLLKPILANVKSTNPAIRAAVLAAFRSIAKRSHDVKVLERISDEILTPLKAGKLASADHRVLHSELLGSIDLPAEIASKITGGLAPVAVKEGNEAALTAELGLIARAAIRLLQDDIDVGKPTIDAFVKGLADKKVSARRLWILRTGEILSQFSEAASLSANVAKFAESIYPPFADVWTEILKNPASAVQSALITGVFVFSTLSYKIFSKLDSAAAKAINKKADVKKESFAMDPKPSYLVNHRIYSRLTLEDDCKWFLFNLAAVSADLETAPTPAQVSWALALIYLLSSNTVPATIRKSTGETISTLYDEHPSAVFASIVTALWQWVEACDSADKDSVAASAKFETSNLNIALRALCVKSARSSANGAETRLEKQLCSVLVLARDQLIPRISWIDLCLKAGLDPGALAKTYAEDLIEQVIEKTGPTQKSPLIKSAACDAAADLVFVAPEVMTSKIIKMLHADLDTAGLSEIGPVEAAIFRTPEGTAFVDVLAKKSQVVPNKNSKDYDTLKWEEELRSQLALKKGQQKKLTPDEQAKVNAQLRKEAEIRQSISKIEARLMRGIGIVKSLINGPPTDASLWLGPAVSALLSAMEAGACMITGDAAPLAYISCADKVTSRLGPIRPFIGVATLRALDISSLPENLIEEGLEELVTRVLYRLHFAGEQRPFDPVSVIYILPLAFAILRKGGVGAAADDRDAQVVLAIEILALHTDVCADENIPRAELISILIAAMQQYGQHYKIIKDCFSDLVRCVAPNMTTAEVEVLAKGAIAPQASIREAVLTSISADVDMSELGFSDELWISCHDDVAENIELGEEIWTESEFKTTKETPFRMLPYLESKDAQLRRASSRALASACKAHPSTLEQVLTRLQASYTEFAKPKVPQLDEFGMPKKTDLADPWEARHGFAAAFKELAPLLQKFQVDDFFAFFIEGGPLGDRNATVRSEMLEAALAVIELHGRALVDKMMKTFEKTLAAPDKGSEASDRVNEAVIIMYGALARHLKPGDNKIPVVLDRLLATLSTPSETVQYAVAECLPPLVKTCSDKSSKYFDQILDTLLNSKKYAEKRGAAYGLAGLVLGRGISVLRDYRIIITLKSATENKKEPQQREGAFLAFELLPTMLGRLFEPYVIQIVDQLLAGFGDSNADIRDSCLAAAKACFAKLSSYGVKQILPTLLRGLDDDQWRSKRGACDLLGAMAYLDPQQLAQSLPDIIPPLTAVLNDSHKEVRAGANKSLKRFGEVIENPEVKSLVDILLKALSDPTKYTDDALDALIKVQFVHYLDAPSLALVTRILQRGLDDRSSTKRKAAQVIGSLAHLTERKDLIAHLPVLVSGLKIAAVDPVPTTRATASRALGSLVEKLGEDALPDLIPGLMQTLKSDTGAGDRLGSAQALSEVLAGLGTTRLEETLPTILQNVESSKAAVREGFMSLFIFLPVCFGNSFANYLGRIIPPILAGLADDIESIRETALRAGRLLVKNFATRAVDLLLPELERGLADDSYRIRLSSVELVGDLLFNLTGISGKTDDDEEDAEEDAKEAGASLREVLGEEKRNKILSALYICRCDTAGAVRAAAVAVWKALVATPRTLKELTPTLTQLIIRRLGSSNMEHKVIASNALGELIRKAGDSVLSTLLPTLEEGLQTSTDTDAKQGICLALKELIASASEEAVEDHEKSLISVVRTALTDSDEEVREAAAEAFDSLQQIIGKRAVDQVLPFFLNLLRSDNDAENALAALLTLLTENSRSSIILPNLIPTLTTPPISAFNAKALASLSQVAGGAMNRRMPNIINSLMDNIINAENEELRVDLENSFDMVIQSIDEYDGLNTVMNVLLQLVKHDDHRRRAVTAHRLANFFSAGSVDYSRYNQDIIRALLNSFDDRDSDVVKAAWTALNEFTKKLKKEEMEGLVSSTRQTLLRIGVAGVNLPGFELPKGINAILPIFLQGLMNGTPDQRTNAALAISDIVDRTSENSLKPFVTQITGPLIRVVSERSTDVKAAILLTLNNLLEKMPTALKPFLPQLQRTFARSLADPTSEMLRSRAAKALGTLIKFTPRVDPLIAELVTGSKTTDSGVKTAMLKALYEVISKAGANMGESSRTAVLNLIDLETEMKDDTMTITNAKLLGALIKNVPTEAAHNLMKNRVTTTHFTNASVLALNAVFVESPRVLLDSPMAEDLPDILCQGMSNKNLFVADNAILAAGKYLMTDSPKSFEAIKPIFTTLATIIGPGNPTDSRRLALVIVRTISRTDMDMIRPHLALLAPPVFASVRDPVIPVKLAAEAAFVELFSVVDEESKVFDKYMAANGESLPANTKRSMQDYFKRVALRLGNQARERKEAEGGAGGLGLSNDEVEDEKEIWSVGAVEMGGGVFATDD</sequence>
<dbReference type="Pfam" id="PF23271">
    <property type="entry name" value="HEAT_GCN1"/>
    <property type="match status" value="1"/>
</dbReference>